<dbReference type="PANTHER" id="PTHR36838:SF4">
    <property type="entry name" value="AUXIN EFFLUX CARRIER FAMILY PROTEIN"/>
    <property type="match status" value="1"/>
</dbReference>
<reference evidence="9 10" key="1">
    <citation type="submission" date="2016-09" db="EMBL/GenBank/DDBJ databases">
        <title>Alteromonas lipolytica, a new species isolated from sea water.</title>
        <authorList>
            <person name="Wu Y.-H."/>
            <person name="Cheng H."/>
            <person name="Xu X.-W."/>
        </authorList>
    </citation>
    <scope>NUCLEOTIDE SEQUENCE [LARGE SCALE GENOMIC DNA]</scope>
    <source>
        <strain evidence="9 10">JW12</strain>
    </source>
</reference>
<evidence type="ECO:0000256" key="6">
    <source>
        <dbReference type="ARBA" id="ARBA00022989"/>
    </source>
</evidence>
<feature type="transmembrane region" description="Helical" evidence="8">
    <location>
        <begin position="199"/>
        <end position="218"/>
    </location>
</feature>
<feature type="transmembrane region" description="Helical" evidence="8">
    <location>
        <begin position="171"/>
        <end position="187"/>
    </location>
</feature>
<dbReference type="GO" id="GO:0055085">
    <property type="term" value="P:transmembrane transport"/>
    <property type="evidence" value="ECO:0007669"/>
    <property type="project" value="InterPro"/>
</dbReference>
<evidence type="ECO:0000313" key="9">
    <source>
        <dbReference type="EMBL" id="OFI34246.1"/>
    </source>
</evidence>
<keyword evidence="3" id="KW-0813">Transport</keyword>
<feature type="transmembrane region" description="Helical" evidence="8">
    <location>
        <begin position="6"/>
        <end position="27"/>
    </location>
</feature>
<evidence type="ECO:0000256" key="3">
    <source>
        <dbReference type="ARBA" id="ARBA00022448"/>
    </source>
</evidence>
<dbReference type="GO" id="GO:0005886">
    <property type="term" value="C:plasma membrane"/>
    <property type="evidence" value="ECO:0007669"/>
    <property type="project" value="UniProtKB-SubCell"/>
</dbReference>
<name>A0A1E8FER0_9ALTE</name>
<comment type="similarity">
    <text evidence="2">Belongs to the auxin efflux carrier (TC 2.A.69) family.</text>
</comment>
<keyword evidence="7 8" id="KW-0472">Membrane</keyword>
<feature type="transmembrane region" description="Helical" evidence="8">
    <location>
        <begin position="70"/>
        <end position="93"/>
    </location>
</feature>
<dbReference type="InterPro" id="IPR038770">
    <property type="entry name" value="Na+/solute_symporter_sf"/>
</dbReference>
<feature type="transmembrane region" description="Helical" evidence="8">
    <location>
        <begin position="39"/>
        <end position="58"/>
    </location>
</feature>
<dbReference type="AlphaFoldDB" id="A0A1E8FER0"/>
<comment type="subcellular location">
    <subcellularLocation>
        <location evidence="1">Cell membrane</location>
        <topology evidence="1">Multi-pass membrane protein</topology>
    </subcellularLocation>
</comment>
<dbReference type="PANTHER" id="PTHR36838">
    <property type="entry name" value="AUXIN EFFLUX CARRIER FAMILY PROTEIN"/>
    <property type="match status" value="1"/>
</dbReference>
<evidence type="ECO:0000256" key="4">
    <source>
        <dbReference type="ARBA" id="ARBA00022475"/>
    </source>
</evidence>
<dbReference type="Pfam" id="PF03547">
    <property type="entry name" value="Mem_trans"/>
    <property type="match status" value="1"/>
</dbReference>
<evidence type="ECO:0000256" key="5">
    <source>
        <dbReference type="ARBA" id="ARBA00022692"/>
    </source>
</evidence>
<dbReference type="Gene3D" id="1.20.1530.20">
    <property type="match status" value="1"/>
</dbReference>
<protein>
    <submittedName>
        <fullName evidence="9">Transporter</fullName>
    </submittedName>
</protein>
<keyword evidence="6 8" id="KW-1133">Transmembrane helix</keyword>
<evidence type="ECO:0000256" key="7">
    <source>
        <dbReference type="ARBA" id="ARBA00023136"/>
    </source>
</evidence>
<proteinExistence type="inferred from homology"/>
<gene>
    <name evidence="9" type="ORF">BFC17_19150</name>
</gene>
<feature type="transmembrane region" description="Helical" evidence="8">
    <location>
        <begin position="283"/>
        <end position="305"/>
    </location>
</feature>
<evidence type="ECO:0000313" key="10">
    <source>
        <dbReference type="Proteomes" id="UP000176037"/>
    </source>
</evidence>
<feature type="transmembrane region" description="Helical" evidence="8">
    <location>
        <begin position="129"/>
        <end position="150"/>
    </location>
</feature>
<evidence type="ECO:0000256" key="1">
    <source>
        <dbReference type="ARBA" id="ARBA00004651"/>
    </source>
</evidence>
<evidence type="ECO:0000256" key="2">
    <source>
        <dbReference type="ARBA" id="ARBA00010145"/>
    </source>
</evidence>
<comment type="caution">
    <text evidence="9">The sequence shown here is derived from an EMBL/GenBank/DDBJ whole genome shotgun (WGS) entry which is preliminary data.</text>
</comment>
<dbReference type="OrthoDB" id="9786439at2"/>
<keyword evidence="10" id="KW-1185">Reference proteome</keyword>
<feature type="transmembrane region" description="Helical" evidence="8">
    <location>
        <begin position="225"/>
        <end position="249"/>
    </location>
</feature>
<feature type="transmembrane region" description="Helical" evidence="8">
    <location>
        <begin position="255"/>
        <end position="276"/>
    </location>
</feature>
<keyword evidence="4" id="KW-1003">Cell membrane</keyword>
<sequence>MQSSTFDFAITVIGPVLLLLIMGNLLLRAKLINDEFVATGSRLVFTIALPALLFISISQANFSQAANPTMIMTGLAGTLGYFVLLMVTSHYLITDRQATGVVTQGGFRANMGIIGLAYCAQTYGNDGLAAASVYLGLVTILFNVLSVFVLNYYQQGKRSLTSQVKGIAKNPLIIAILLALPFSYYNWQLPLLITTTGEYFAQLTLPLALLCTGASLQFRSFSSDWFNISVSALSKCVLYPLLMVALAYFAGLRGMPLGIVLLMTIAPTAAASYVMVRTLGGDFRLAASIIAVTTLLSLPLTILAFDLLSAHRLL</sequence>
<dbReference type="Proteomes" id="UP000176037">
    <property type="component" value="Unassembled WGS sequence"/>
</dbReference>
<dbReference type="STRING" id="1856405.BFC17_19150"/>
<accession>A0A1E8FER0</accession>
<dbReference type="EMBL" id="MJIC01000014">
    <property type="protein sequence ID" value="OFI34246.1"/>
    <property type="molecule type" value="Genomic_DNA"/>
</dbReference>
<evidence type="ECO:0000256" key="8">
    <source>
        <dbReference type="SAM" id="Phobius"/>
    </source>
</evidence>
<organism evidence="9 10">
    <name type="scientific">Alteromonas lipolytica</name>
    <dbReference type="NCBI Taxonomy" id="1856405"/>
    <lineage>
        <taxon>Bacteria</taxon>
        <taxon>Pseudomonadati</taxon>
        <taxon>Pseudomonadota</taxon>
        <taxon>Gammaproteobacteria</taxon>
        <taxon>Alteromonadales</taxon>
        <taxon>Alteromonadaceae</taxon>
        <taxon>Alteromonas/Salinimonas group</taxon>
        <taxon>Alteromonas</taxon>
    </lineage>
</organism>
<dbReference type="InterPro" id="IPR004776">
    <property type="entry name" value="Mem_transp_PIN-like"/>
</dbReference>
<feature type="transmembrane region" description="Helical" evidence="8">
    <location>
        <begin position="105"/>
        <end position="123"/>
    </location>
</feature>
<keyword evidence="5 8" id="KW-0812">Transmembrane</keyword>